<dbReference type="InterPro" id="IPR013594">
    <property type="entry name" value="Dynein_heavy_tail"/>
</dbReference>
<keyword evidence="7 10" id="KW-0175">Coiled coil</keyword>
<dbReference type="Pfam" id="PF08385">
    <property type="entry name" value="DHC_N1"/>
    <property type="match status" value="1"/>
</dbReference>
<dbReference type="Pfam" id="PF03028">
    <property type="entry name" value="Dynein_heavy"/>
    <property type="match status" value="1"/>
</dbReference>
<dbReference type="Gene3D" id="1.10.8.710">
    <property type="match status" value="1"/>
</dbReference>
<feature type="domain" description="Dynein heavy chain AAA lid" evidence="20">
    <location>
        <begin position="4170"/>
        <end position="4317"/>
    </location>
</feature>
<dbReference type="Gene3D" id="1.20.140.100">
    <property type="entry name" value="Dynein heavy chain, N-terminal domain 2"/>
    <property type="match status" value="1"/>
</dbReference>
<feature type="compositionally biased region" description="Basic and acidic residues" evidence="11">
    <location>
        <begin position="107"/>
        <end position="153"/>
    </location>
</feature>
<dbReference type="Pfam" id="PF12775">
    <property type="entry name" value="AAA_7"/>
    <property type="match status" value="1"/>
</dbReference>
<dbReference type="Gene3D" id="1.20.920.30">
    <property type="match status" value="1"/>
</dbReference>
<dbReference type="InterPro" id="IPR041466">
    <property type="entry name" value="Dynein_AAA5_ext"/>
</dbReference>
<evidence type="ECO:0000256" key="11">
    <source>
        <dbReference type="SAM" id="MobiDB-lite"/>
    </source>
</evidence>
<evidence type="ECO:0000256" key="10">
    <source>
        <dbReference type="SAM" id="Coils"/>
    </source>
</evidence>
<dbReference type="Gene3D" id="1.10.472.130">
    <property type="match status" value="1"/>
</dbReference>
<protein>
    <submittedName>
        <fullName evidence="23">Dynein heavy chain 10, axonemal</fullName>
    </submittedName>
</protein>
<keyword evidence="2" id="KW-0963">Cytoplasm</keyword>
<dbReference type="InterPro" id="IPR042228">
    <property type="entry name" value="Dynein_linker_3"/>
</dbReference>
<feature type="coiled-coil region" evidence="10">
    <location>
        <begin position="3204"/>
        <end position="3266"/>
    </location>
</feature>
<dbReference type="InterPro" id="IPR024743">
    <property type="entry name" value="Dynein_HC_stalk"/>
</dbReference>
<accession>A0ABR2IB18</accession>
<dbReference type="InterPro" id="IPR035699">
    <property type="entry name" value="AAA_6"/>
</dbReference>
<feature type="domain" description="Dynein heavy chain region D6 P-loop" evidence="12">
    <location>
        <begin position="4014"/>
        <end position="4139"/>
    </location>
</feature>
<dbReference type="Pfam" id="PF18198">
    <property type="entry name" value="AAA_lid_11"/>
    <property type="match status" value="1"/>
</dbReference>
<dbReference type="Pfam" id="PF18199">
    <property type="entry name" value="Dynein_C"/>
    <property type="match status" value="1"/>
</dbReference>
<evidence type="ECO:0000259" key="22">
    <source>
        <dbReference type="Pfam" id="PF22597"/>
    </source>
</evidence>
<keyword evidence="6" id="KW-0243">Dynein</keyword>
<evidence type="ECO:0000259" key="18">
    <source>
        <dbReference type="Pfam" id="PF12781"/>
    </source>
</evidence>
<evidence type="ECO:0000256" key="6">
    <source>
        <dbReference type="ARBA" id="ARBA00023017"/>
    </source>
</evidence>
<dbReference type="Gene3D" id="3.10.490.20">
    <property type="match status" value="1"/>
</dbReference>
<feature type="domain" description="Dynein heavy chain AAA 5 extension" evidence="19">
    <location>
        <begin position="2409"/>
        <end position="2544"/>
    </location>
</feature>
<dbReference type="Gene3D" id="1.20.1270.280">
    <property type="match status" value="1"/>
</dbReference>
<dbReference type="InterPro" id="IPR042219">
    <property type="entry name" value="AAA_lid_11_sf"/>
</dbReference>
<evidence type="ECO:0000256" key="7">
    <source>
        <dbReference type="ARBA" id="ARBA00023054"/>
    </source>
</evidence>
<dbReference type="Proteomes" id="UP001470230">
    <property type="component" value="Unassembled WGS sequence"/>
</dbReference>
<dbReference type="InterPro" id="IPR054354">
    <property type="entry name" value="DYNC2H1-like_lid"/>
</dbReference>
<dbReference type="InterPro" id="IPR043157">
    <property type="entry name" value="Dynein_AAA1S"/>
</dbReference>
<gene>
    <name evidence="23" type="ORF">M9Y10_011856</name>
</gene>
<name>A0ABR2IB18_9EUKA</name>
<dbReference type="Gene3D" id="6.10.140.1060">
    <property type="match status" value="1"/>
</dbReference>
<keyword evidence="3" id="KW-0493">Microtubule</keyword>
<organism evidence="23 24">
    <name type="scientific">Tritrichomonas musculus</name>
    <dbReference type="NCBI Taxonomy" id="1915356"/>
    <lineage>
        <taxon>Eukaryota</taxon>
        <taxon>Metamonada</taxon>
        <taxon>Parabasalia</taxon>
        <taxon>Tritrichomonadida</taxon>
        <taxon>Tritrichomonadidae</taxon>
        <taxon>Tritrichomonas</taxon>
    </lineage>
</organism>
<evidence type="ECO:0000256" key="2">
    <source>
        <dbReference type="ARBA" id="ARBA00022490"/>
    </source>
</evidence>
<evidence type="ECO:0000313" key="24">
    <source>
        <dbReference type="Proteomes" id="UP001470230"/>
    </source>
</evidence>
<feature type="domain" description="Dynein heavy chain C-terminal" evidence="21">
    <location>
        <begin position="4325"/>
        <end position="4619"/>
    </location>
</feature>
<evidence type="ECO:0000259" key="19">
    <source>
        <dbReference type="Pfam" id="PF17852"/>
    </source>
</evidence>
<dbReference type="InterPro" id="IPR042222">
    <property type="entry name" value="Dynein_2_N"/>
</dbReference>
<feature type="domain" description="Dynein heavy chain hydrolytic ATP-binding dynein motor region" evidence="15">
    <location>
        <begin position="1925"/>
        <end position="2251"/>
    </location>
</feature>
<evidence type="ECO:0000259" key="16">
    <source>
        <dbReference type="Pfam" id="PF12777"/>
    </source>
</evidence>
<feature type="domain" description="Dynein heavy chain tail" evidence="13">
    <location>
        <begin position="310"/>
        <end position="875"/>
    </location>
</feature>
<dbReference type="Pfam" id="PF12780">
    <property type="entry name" value="AAA_8"/>
    <property type="match status" value="1"/>
</dbReference>
<evidence type="ECO:0000259" key="13">
    <source>
        <dbReference type="Pfam" id="PF08385"/>
    </source>
</evidence>
<dbReference type="InterPro" id="IPR004273">
    <property type="entry name" value="Dynein_heavy_D6_P-loop"/>
</dbReference>
<dbReference type="InterPro" id="IPR041658">
    <property type="entry name" value="AAA_lid_11"/>
</dbReference>
<evidence type="ECO:0000259" key="21">
    <source>
        <dbReference type="Pfam" id="PF18199"/>
    </source>
</evidence>
<dbReference type="InterPro" id="IPR024317">
    <property type="entry name" value="Dynein_heavy_chain_D4_dom"/>
</dbReference>
<dbReference type="Gene3D" id="1.10.8.720">
    <property type="entry name" value="Region D6 of dynein motor"/>
    <property type="match status" value="1"/>
</dbReference>
<evidence type="ECO:0000259" key="12">
    <source>
        <dbReference type="Pfam" id="PF03028"/>
    </source>
</evidence>
<reference evidence="23 24" key="1">
    <citation type="submission" date="2024-04" db="EMBL/GenBank/DDBJ databases">
        <title>Tritrichomonas musculus Genome.</title>
        <authorList>
            <person name="Alves-Ferreira E."/>
            <person name="Grigg M."/>
            <person name="Lorenzi H."/>
            <person name="Galac M."/>
        </authorList>
    </citation>
    <scope>NUCLEOTIDE SEQUENCE [LARGE SCALE GENOMIC DNA]</scope>
    <source>
        <strain evidence="23 24">EAF2021</strain>
    </source>
</reference>
<evidence type="ECO:0000259" key="17">
    <source>
        <dbReference type="Pfam" id="PF12780"/>
    </source>
</evidence>
<evidence type="ECO:0000256" key="9">
    <source>
        <dbReference type="ARBA" id="ARBA00023212"/>
    </source>
</evidence>
<dbReference type="PANTHER" id="PTHR22878:SF63">
    <property type="entry name" value="DYNEIN AXONEMAL HEAVY CHAIN 10"/>
    <property type="match status" value="1"/>
</dbReference>
<dbReference type="Pfam" id="PF08393">
    <property type="entry name" value="DHC_N2"/>
    <property type="match status" value="1"/>
</dbReference>
<dbReference type="Pfam" id="PF12774">
    <property type="entry name" value="AAA_6"/>
    <property type="match status" value="1"/>
</dbReference>
<dbReference type="Gene3D" id="3.20.180.20">
    <property type="entry name" value="Dynein heavy chain, N-terminal domain 2"/>
    <property type="match status" value="1"/>
</dbReference>
<evidence type="ECO:0000256" key="5">
    <source>
        <dbReference type="ARBA" id="ARBA00022840"/>
    </source>
</evidence>
<dbReference type="Pfam" id="PF17852">
    <property type="entry name" value="Dynein_AAA_lid"/>
    <property type="match status" value="1"/>
</dbReference>
<dbReference type="InterPro" id="IPR027417">
    <property type="entry name" value="P-loop_NTPase"/>
</dbReference>
<dbReference type="Pfam" id="PF12781">
    <property type="entry name" value="AAA_9"/>
    <property type="match status" value="1"/>
</dbReference>
<keyword evidence="4" id="KW-0547">Nucleotide-binding</keyword>
<evidence type="ECO:0000256" key="8">
    <source>
        <dbReference type="ARBA" id="ARBA00023175"/>
    </source>
</evidence>
<feature type="compositionally biased region" description="Acidic residues" evidence="11">
    <location>
        <begin position="75"/>
        <end position="91"/>
    </location>
</feature>
<evidence type="ECO:0000256" key="3">
    <source>
        <dbReference type="ARBA" id="ARBA00022701"/>
    </source>
</evidence>
<dbReference type="Gene3D" id="1.20.58.1120">
    <property type="match status" value="1"/>
</dbReference>
<evidence type="ECO:0000259" key="15">
    <source>
        <dbReference type="Pfam" id="PF12774"/>
    </source>
</evidence>
<feature type="domain" description="Dynein 2 heavy chain 1 cytoplasmic ATPase lid" evidence="22">
    <location>
        <begin position="2755"/>
        <end position="2837"/>
    </location>
</feature>
<dbReference type="EMBL" id="JAPFFF010000018">
    <property type="protein sequence ID" value="KAK8860192.1"/>
    <property type="molecule type" value="Genomic_DNA"/>
</dbReference>
<feature type="coiled-coil region" evidence="10">
    <location>
        <begin position="3401"/>
        <end position="3463"/>
    </location>
</feature>
<sequence length="4624" mass="528982">MTKPEALFTDERLEWLKDSLVLGLDLQEVPREQLVEVLTKYELADFLNGKTNRTAVVFVAVDHIETIQADSNGHEEEDEEEAKNENAEAEPPEGVPPDDTAPPPEGEAAKTPEGEQKPPEGEQKPPEEGGDAPKEGEEGEAAKATEEEEKKEKEEEEEEEAHEEKKEIEVHITDLNFYFDNIPSFPQDARVMAFYILIGAKKAIPRDRSKIGSCFSFQVIPGNCLEGLADSLNNVYTPVFSQHCEALPERSDIDPLASGVDADFLSVFQKFVDEINHSVRKIRTVHNIVFPPPVNDDPQKLAQNEQYTTHLDQVLDQFTSLIAQTIDQLSKQTPDAPGPLAEVELWRSRYIISSSLREQLQSPNLPQIIQVLDIINSQSLNNFNMQLEDLDRYVKQAKSNVDFLSLLERHFRNLQTCPLQTIYNSLSSIMDNLRLIWITSNYYNTDTLMAPLIERISHQLSDRVVQEIRTDMLRGPLDQAIAQTETAYNVLTNWHDRFNETRAMIEKKNHIPRWDFEQSRLFERPLYIAERCKELKQIAEKLRELYLILGPELKSVTNNPHVIDETRAQVDDLITPLVPVPFDIFDKRFRAPWEAVFNRFLASALKIQEQLSGLINTSFKDLRSSEAGLDLLDRFKKIQLAGDMKEQMDGKYADVLQKYSEEVTAIEELYKSSWSNPPILPHHPPITGRISWARSLFIRMKKPMLRLRMHPQITENPLFEGPDGVKAHYAEVAKLIDKQNMQLFQEWSSKTESIARIYLEKPILMTQNATLHNVKIHQFCVNFDPELQQMINEGKHLERMGYTLSRDVVNVLLQYPHYRKLQRSLEAMLNDWNNAISSIHEDEVRILTGCMRSVEDVFADGASYLNWNSLGVNDFLARCQRAIHQFKSAANSVSSNVQKISKAVQFIGDCITVPDKLQPEMKELSEFTNYISEFQEKQQKEILSQYLDIPPQLRIIEGNALSCIKDNTNAQQGALKQKNEIQAALREYYLIWESRILNALTRSTLLSLLQLKILMESPDFQVVTRLAPPKLAYQPTFENISKGFAKIFKQILSTSNVCLQWKEGTCIIPLQQTGGEENEVELKHFGMRVSQCEKVQSITNELQDKVDQTCKAIEEKASIFDQYQHIWMDDRKLITETFRQKNPAISEFDEKMTQYRVLTQEISGIQPTTDIDFVTVDFKPVIDSLKAECGQWLSSYGVALSEMIVEEVKQTDSELTQISTDMKRELNGRSDLEFVLQVINNAHDNSVNMERTMDEIEERSRTLTIFQLPQPEGTADLIKGFRARWATIMDESNKLDISLQETKEKFKQQTLQEVDKFTLEVAAFSDKFDKEGPGNPETPMDQGLQLVLKYKQEHKDLCTRRDELHLAEKLFGIPLTSFPQLQNISNQLNAYQKIYQLYDEQQHAMAEWSGQLWSEVNIELLSNRIDGFELALRKLPHNLRGLPPYEYIKKELATYKESLPLFQDLKNEALRDRHWSEMMVKTGAGVDFQPNAVTLANIFKMNLLQYADVISDVTNTATKELIIEKGIQELGETWNHMRFTVHPYRRSPTATEDRGFILAGIEDILQTLDDNKMKLQTLSSSRFVAHFQRQVRDWEILLSQIGDLTSVWLQVQLKWMYLESIFIGSEDIKQQLPEEAAEFVSIDQNWIKLMQETKKNTLVITAAKTPDRLSTLQSLVQRLDKCQRSLSDYLETKRIAFPRFFFISDDELLSILGSGDPSSVQQHMIKLFDNCESLIFKTSRGSTTASGMVSSEKESFDFRENVAAEGPVEEWMLNVEHEMQKTLYQIMKEAVIAYPKHPRTEWIMMYIGMTVLMVSQIWWTYEVEDAFQQVRQGNKLAMKEMRSKLIQQINDIVKLVRSNLDRLGRKKINTLIIVDVHARDLVDGFVRDSILDAREFQWESQLRYYWDRTADDVAIRQCTGTFNCGYEYMGLNGRLVITPLTDRCIMTLTQALSMGFGGSPAGPAGTGKTETVKDLAKAMCRLCNVFNCGEGLDHKAMARIFSGLVQTGGWGCFDEFNRIEPEVLSVISGHIRVIQSAFKAGARQFVFEGRKIPLNPGFGIFITMNPGYAGRSELPDNLKAMFRPVVMVVPNTDLICEVMLFSEGFEANTHMLAKKMITIYSMAKGQLSKQHHYDWGLRALKSVLTRAGELKRANTQLKEEVVLMTAIRDMNMPKFTFEDTPLFVGLLNDLFPDIELDPVHHPQLSEKIDELFEEMGYSKLEKEMAKVIQLHETMGARHTTMVVGNTGGGKSVIIDILGKAQTRLGTLTRMWTMNPKACTVLELYGVLDPTTRDWKWGLFSKIFKEINTQTDKKEARYIVFDGDVDAVWVENMNSVMDDNKLLTLANSERIRLLPHCSLLFEVGDLQYASPATVSRCGMVFMDPRNLPCNVYYERWLNLHKRPENDLLVGLFERYTMPCVNFIEGKVSDTVTAPPLETIIPVTSINMVRQLCCLLESMLPGEGEEEIRDAEVLESLFIFCVIWSFGGALVDDSMLKFDQFVKRLANWVVIDAPGRYAKAGQLPGTSPTLYEFEFNVKEGQWIPWSQKIQGYEIPMNTPFNQIIVPTIDTARNQFILDHVVLKCKQPIMFVGRSGTAKTATINNFLSSFDQDRFMTRTFNFSNCTTSMDVQLSLEENFDYPTKDTATPQGGKEMVVFIDDVNMPTVDTYGTQQPIALLKLLIDRGGMYDRGGDLIWKSVQKVFYITAMAPPGGARAVLDPRFTSLFNIFHVVSPSDESLHHIFNTILGTHVKNFSDEIQHIFKTVTDATITFYNDVVAKLPPTPSKFHYLFNLRDLSRVFEGLCKSTPTKYATLGPFIRLWRNECLRVFHDRLTNMDDRNFVINKLETLIDVNFNAVREEACKDPSIYGDFIAENGEGPFLYQDLQDYSKLYDTFTEYQEEYSLAKKTKAQIVLFDYVIEHLIRILRIIKTPRGNALLIGIGGSGKKSLTRLAAYAAGYEVFEITLTRTYNETDFREDLKKLYKLVGVEKKQVVFLFADSHIMHEGFLELINNMLTSGVVPALFTQEDKDGFSQYVKEDVARQGLFESPENCWRVFIDRCRDNLHIVLCFSPSGDDLRRRCRDFPGLVNNTVIDWFDPWPDDALSAVSKHFLEQENALIPDSVFTHVVNHMVLAHQQAVKCSAEFSAMNRRHVHITPTNFLDYISTFRKLLVQKNQSIRQQIQTLADGLQSIGRASKEVEDLDVRFKAQQMNLKKKDAENQKLMEQQTEKAALTEQKMTEASAKEIEIKESLEHIKVAKKQAEEALAEARPIHEKAKKAVEAIDQGEYAKFKAMATPPEIGAEIGKLICAMFNDGEGEESWGAAKKYMAKTSFLNDMKNFQVREKCTSEKKMRHVKQLLDKLEARKEDVKRAGGSPQQIFDWCSNLFKYYEVDKTVRPKEQLVEKMENEQKKSQADFARIKNELRELQEESQRVAAKLAQGKAEQEELKRQKDQLEHRLNAAQRLTAGFSSEKVRWAEDQEALQKQLDCMIGDCLLASAFLCYLGPLNQEFRNKLLFEVLKPDLVERGVALAPDFNLGNFLATEAEIFGWRGEGLPADELSIQNGLLITRANRFPLCIDPQLQVVQWIKQHVPEKQLKSTNFQEPDFAQHVENAIQYGSVVLFEGIDEFIDPLLTPVLEKNIITQGSKKMIKFNDKELDYDDNFRIYLTTKLTAPNYSPEVSARVAIVNCCVTESGLQEQLLDIVIANEHKDLHEEKIQLVKETSDNKRRLQTLQSTLLKLLSESTGYITDNEQLLATLEETKTEAADIAVKLESAQKTTMELDSLCNEFMPVAKRGSVLFFSMNNLSAINSMYEYSLSSFSEVFVNSLRRSAPTPVVSKRIQNILGVLTVDVFEYVLTGLFERHKLMYAFHMALCIDREQGKVDDDVLDFLLKGNISLEKSSVSNPFPKWLPEQGWQDIQKLITVNDVFGRLVDDLTENEEVWNQYYSDPAPEMIDIPMGYQEKLDSLQRMSVLRCFRPDRLFLAARRYVVDNMGEQYSKFPIINYNQLFEQSSPASPVLFILSPGADPASEVYKLADKLGLLGDESGAQGAAGRANRVRSIALGQDQEEPARQMIQAGANRGHWVILQNCHLLTSWLRELEKLVEKISLRPNPDFRLWLTSDPTNKFPVGLLQRCHKVVTEPPSGLQLNMRQSFSTITEEQFEECPHFAFQPLVYVLGFFHAVVQERRKYGKLGWNVPYDFNMSDFTVSMKLMATYLTKAFDNKDTLIPWGSLRYLIGEAMYGGRVTDDFDRRVLMTYLDEYMGDFLFDDFQVFHFFTNGTVSYDLPKAKGLQEYIAAIDSLPPITSPDVFGLHLNAEITFYQDSSREMCQNLMNIHSNSFVSTGGVSKETQVASTVTEIQLKMKQPFNLNEVRASFGTETTPVQIVLIQELEHWNRLVSTMTTSLFELQRAIAGEVSMSNELESLMNSIYLGRLPEMWARLAPVTEKSLPDWLIHFQKRYDQYDDWYKNGEPKVMWLAGLHVPEAYLTALLQTACRSKGWPLDKATLMITVSTYQRTNQVMTKPALGCYLSGMYLEGASWDAENKCLIPQHPKELVMELPLLRVTPIEMNKMRTQGMLKTPIYLTQKRRDAMGVGLVQTAYLETSEHKSFWILQGVAISMNIR</sequence>
<evidence type="ECO:0000313" key="23">
    <source>
        <dbReference type="EMBL" id="KAK8860192.1"/>
    </source>
</evidence>
<evidence type="ECO:0000259" key="14">
    <source>
        <dbReference type="Pfam" id="PF08393"/>
    </source>
</evidence>
<dbReference type="InterPro" id="IPR041228">
    <property type="entry name" value="Dynein_C"/>
</dbReference>
<keyword evidence="24" id="KW-1185">Reference proteome</keyword>
<keyword evidence="5" id="KW-0067">ATP-binding</keyword>
<dbReference type="InterPro" id="IPR026983">
    <property type="entry name" value="DHC"/>
</dbReference>
<dbReference type="InterPro" id="IPR013602">
    <property type="entry name" value="Dynein_heavy_linker"/>
</dbReference>
<keyword evidence="9" id="KW-0206">Cytoskeleton</keyword>
<dbReference type="Gene3D" id="1.20.920.20">
    <property type="match status" value="1"/>
</dbReference>
<dbReference type="Pfam" id="PF12777">
    <property type="entry name" value="MT"/>
    <property type="match status" value="1"/>
</dbReference>
<comment type="caution">
    <text evidence="23">The sequence shown here is derived from an EMBL/GenBank/DDBJ whole genome shotgun (WGS) entry which is preliminary data.</text>
</comment>
<dbReference type="PANTHER" id="PTHR22878">
    <property type="entry name" value="DYNEIN HEAVY CHAIN 6, AXONEMAL-LIKE-RELATED"/>
    <property type="match status" value="1"/>
</dbReference>
<dbReference type="Gene3D" id="3.40.50.300">
    <property type="entry name" value="P-loop containing nucleotide triphosphate hydrolases"/>
    <property type="match status" value="5"/>
</dbReference>
<dbReference type="InterPro" id="IPR043160">
    <property type="entry name" value="Dynein_C_barrel"/>
</dbReference>
<feature type="domain" description="Dynein heavy chain AAA module D4" evidence="17">
    <location>
        <begin position="2909"/>
        <end position="3168"/>
    </location>
</feature>
<feature type="domain" description="Dynein heavy chain linker" evidence="14">
    <location>
        <begin position="1381"/>
        <end position="1790"/>
    </location>
</feature>
<evidence type="ECO:0000256" key="4">
    <source>
        <dbReference type="ARBA" id="ARBA00022741"/>
    </source>
</evidence>
<dbReference type="SUPFAM" id="SSF52540">
    <property type="entry name" value="P-loop containing nucleoside triphosphate hydrolases"/>
    <property type="match status" value="4"/>
</dbReference>
<feature type="domain" description="Dynein heavy chain ATP-binding dynein motor region" evidence="18">
    <location>
        <begin position="3548"/>
        <end position="3767"/>
    </location>
</feature>
<dbReference type="Pfam" id="PF22597">
    <property type="entry name" value="DYN_lid"/>
    <property type="match status" value="1"/>
</dbReference>
<comment type="subcellular location">
    <subcellularLocation>
        <location evidence="1">Cytoplasm</location>
        <location evidence="1">Cytoskeleton</location>
    </subcellularLocation>
</comment>
<dbReference type="InterPro" id="IPR035706">
    <property type="entry name" value="AAA_9"/>
</dbReference>
<feature type="region of interest" description="Disordered" evidence="11">
    <location>
        <begin position="68"/>
        <end position="166"/>
    </location>
</feature>
<evidence type="ECO:0000256" key="1">
    <source>
        <dbReference type="ARBA" id="ARBA00004245"/>
    </source>
</evidence>
<feature type="domain" description="Dynein heavy chain coiled coil stalk" evidence="16">
    <location>
        <begin position="3183"/>
        <end position="3520"/>
    </location>
</feature>
<evidence type="ECO:0000259" key="20">
    <source>
        <dbReference type="Pfam" id="PF18198"/>
    </source>
</evidence>
<dbReference type="Gene3D" id="1.10.8.1220">
    <property type="match status" value="1"/>
</dbReference>
<proteinExistence type="predicted"/>
<dbReference type="Gene3D" id="1.10.287.2620">
    <property type="match status" value="1"/>
</dbReference>
<feature type="compositionally biased region" description="Pro residues" evidence="11">
    <location>
        <begin position="93"/>
        <end position="105"/>
    </location>
</feature>
<keyword evidence="8" id="KW-0505">Motor protein</keyword>